<dbReference type="InterPro" id="IPR042258">
    <property type="entry name" value="DGOK_N"/>
</dbReference>
<dbReference type="CDD" id="cd24012">
    <property type="entry name" value="ASKHA_NBD_KDGal-kinase"/>
    <property type="match status" value="1"/>
</dbReference>
<dbReference type="Proteomes" id="UP000070433">
    <property type="component" value="Chromosome"/>
</dbReference>
<dbReference type="EMBL" id="CP010951">
    <property type="protein sequence ID" value="AMO24308.1"/>
    <property type="molecule type" value="Genomic_DNA"/>
</dbReference>
<dbReference type="RefSeq" id="WP_061501927.1">
    <property type="nucleotide sequence ID" value="NZ_CP010951.1"/>
</dbReference>
<accession>A0A127JWB8</accession>
<dbReference type="OrthoDB" id="256574at2"/>
<keyword evidence="1" id="KW-0418">Kinase</keyword>
<evidence type="ECO:0000313" key="2">
    <source>
        <dbReference type="Proteomes" id="UP000070433"/>
    </source>
</evidence>
<dbReference type="InterPro" id="IPR042257">
    <property type="entry name" value="DGOK_C"/>
</dbReference>
<dbReference type="Pfam" id="PF05035">
    <property type="entry name" value="DGOK"/>
    <property type="match status" value="1"/>
</dbReference>
<reference evidence="1 2" key="1">
    <citation type="journal article" date="2014" name="Int. J. Syst. Evol. Microbiol.">
        <title>Ramlibacter solisilvae sp. nov., isolated from forest soil, and emended description of the genus Ramlibacter.</title>
        <authorList>
            <person name="Lee H.J."/>
            <person name="Lee S.H."/>
            <person name="Lee S.S."/>
            <person name="Lee J.S."/>
            <person name="Kim Y."/>
            <person name="Kim S.C."/>
            <person name="Jeon C.O."/>
        </authorList>
    </citation>
    <scope>NUCLEOTIDE SEQUENCE [LARGE SCALE GENOMIC DNA]</scope>
    <source>
        <strain evidence="1 2">5-10</strain>
    </source>
</reference>
<dbReference type="PATRIC" id="fig|94132.3.peg.3570"/>
<organism evidence="1 2">
    <name type="scientific">Ramlibacter tataouinensis</name>
    <dbReference type="NCBI Taxonomy" id="94132"/>
    <lineage>
        <taxon>Bacteria</taxon>
        <taxon>Pseudomonadati</taxon>
        <taxon>Pseudomonadota</taxon>
        <taxon>Betaproteobacteria</taxon>
        <taxon>Burkholderiales</taxon>
        <taxon>Comamonadaceae</taxon>
        <taxon>Ramlibacter</taxon>
    </lineage>
</organism>
<keyword evidence="2" id="KW-1185">Reference proteome</keyword>
<evidence type="ECO:0000313" key="1">
    <source>
        <dbReference type="EMBL" id="AMO24308.1"/>
    </source>
</evidence>
<protein>
    <submittedName>
        <fullName evidence="1">2-dehydro-3-deoxygalactonokinase</fullName>
    </submittedName>
</protein>
<keyword evidence="1" id="KW-0808">Transferase</keyword>
<dbReference type="Gene3D" id="3.30.420.300">
    <property type="entry name" value="2-keto-3-deoxy-galactonokinase, substrate binding domain"/>
    <property type="match status" value="1"/>
</dbReference>
<proteinExistence type="predicted"/>
<dbReference type="GO" id="GO:0008671">
    <property type="term" value="F:2-dehydro-3-deoxygalactonokinase activity"/>
    <property type="evidence" value="ECO:0007669"/>
    <property type="project" value="InterPro"/>
</dbReference>
<dbReference type="AlphaFoldDB" id="A0A127JWB8"/>
<name>A0A127JWB8_9BURK</name>
<dbReference type="GO" id="GO:0034194">
    <property type="term" value="P:D-galactonate catabolic process"/>
    <property type="evidence" value="ECO:0007669"/>
    <property type="project" value="InterPro"/>
</dbReference>
<gene>
    <name evidence="1" type="ORF">UC35_17480</name>
</gene>
<dbReference type="Gene3D" id="3.30.420.310">
    <property type="entry name" value="2-keto-3-deoxy-galactonokinase, C-terminal domain"/>
    <property type="match status" value="1"/>
</dbReference>
<sequence>MRPLVAVDWGTTFLRVARLDAAGSAREERELPRGILSVEPGGFAAVFQEACGDWMQAPGALALICGMAGSRQGWMEAPYAACPAGLSDVANQLTWVEPDRIAIVPGLMCTGPVAPDVMRGEETQTFGALQLLEREDAVVVLPGTHSKWVRARRGRVESFATFMTGEFFSLLRRHSILARTLDEDDGELDDGALRRGVDAAMTSGNLLHAAFSARTLALVGQLTPQAGSSYLSGLLIGEELRSRHLDPAKPALVLTGSPALVRRYGVALAHLGIAFEALGQESAWQGLAAIARCLQERT</sequence>
<dbReference type="InterPro" id="IPR007729">
    <property type="entry name" value="DGOK"/>
</dbReference>